<evidence type="ECO:0000313" key="1">
    <source>
        <dbReference type="EMBL" id="PZN78800.1"/>
    </source>
</evidence>
<sequence>MAHEYSLQPWGVAMLKMVGSSGQISLGKKYAGKYFEVDEREDGSIFMVPMRVIPESEAWLHSLDLQAQLRRADDWYREHPPAETNLDALAQKLGVDA</sequence>
<organism evidence="1 2">
    <name type="scientific">Candidatus Methylumidiphilus alinenensis</name>
    <dbReference type="NCBI Taxonomy" id="2202197"/>
    <lineage>
        <taxon>Bacteria</taxon>
        <taxon>Pseudomonadati</taxon>
        <taxon>Pseudomonadota</taxon>
        <taxon>Gammaproteobacteria</taxon>
        <taxon>Methylococcales</taxon>
        <taxon>Candidatus Methylumidiphilus</taxon>
    </lineage>
</organism>
<proteinExistence type="predicted"/>
<protein>
    <submittedName>
        <fullName evidence="1">Uncharacterized protein</fullName>
    </submittedName>
</protein>
<gene>
    <name evidence="1" type="ORF">DM484_12225</name>
</gene>
<comment type="caution">
    <text evidence="1">The sequence shown here is derived from an EMBL/GenBank/DDBJ whole genome shotgun (WGS) entry which is preliminary data.</text>
</comment>
<dbReference type="EMBL" id="QJPH01000313">
    <property type="protein sequence ID" value="PZN78800.1"/>
    <property type="molecule type" value="Genomic_DNA"/>
</dbReference>
<name>A0A2W4SUG0_9GAMM</name>
<evidence type="ECO:0000313" key="2">
    <source>
        <dbReference type="Proteomes" id="UP000249396"/>
    </source>
</evidence>
<reference evidence="1 2" key="1">
    <citation type="journal article" date="2018" name="Aquat. Microb. Ecol.">
        <title>Gammaproteobacterial methanotrophs dominate.</title>
        <authorList>
            <person name="Rissanen A.J."/>
            <person name="Saarenheimo J."/>
            <person name="Tiirola M."/>
            <person name="Peura S."/>
            <person name="Aalto S.L."/>
            <person name="Karvinen A."/>
            <person name="Nykanen H."/>
        </authorList>
    </citation>
    <scope>NUCLEOTIDE SEQUENCE [LARGE SCALE GENOMIC DNA]</scope>
    <source>
        <strain evidence="1">AMbin10</strain>
    </source>
</reference>
<dbReference type="Proteomes" id="UP000249396">
    <property type="component" value="Unassembled WGS sequence"/>
</dbReference>
<dbReference type="AlphaFoldDB" id="A0A2W4SUG0"/>
<accession>A0A2W4SUG0</accession>